<keyword evidence="2" id="KW-1185">Reference proteome</keyword>
<reference evidence="1 2" key="1">
    <citation type="submission" date="2017-01" db="EMBL/GenBank/DDBJ databases">
        <title>Genome analysis of Paenibacillus selenitrireducens ES3-24.</title>
        <authorList>
            <person name="Xu D."/>
            <person name="Yao R."/>
            <person name="Zheng S."/>
        </authorList>
    </citation>
    <scope>NUCLEOTIDE SEQUENCE [LARGE SCALE GENOMIC DNA]</scope>
    <source>
        <strain evidence="1 2">ES3-24</strain>
    </source>
</reference>
<comment type="caution">
    <text evidence="1">The sequence shown here is derived from an EMBL/GenBank/DDBJ whole genome shotgun (WGS) entry which is preliminary data.</text>
</comment>
<dbReference type="Proteomes" id="UP000190188">
    <property type="component" value="Unassembled WGS sequence"/>
</dbReference>
<dbReference type="RefSeq" id="WP_233146859.1">
    <property type="nucleotide sequence ID" value="NZ_MSZX01000001.1"/>
</dbReference>
<evidence type="ECO:0008006" key="3">
    <source>
        <dbReference type="Google" id="ProtNLM"/>
    </source>
</evidence>
<accession>A0A1T2XMJ2</accession>
<sequence length="111" mass="12864">MMAKSTYYVSVQSGSILKDQGAAAYEFEIMADQREADDLQHLLEMKMNADDRTYYRAHIPGIPYHIDPENDLYDHYLQQIYQLIYELGTEETKQAMAQMHVLENLEGIGDL</sequence>
<evidence type="ECO:0000313" key="1">
    <source>
        <dbReference type="EMBL" id="OPA81071.1"/>
    </source>
</evidence>
<name>A0A1T2XMJ2_9BACL</name>
<dbReference type="AlphaFoldDB" id="A0A1T2XMJ2"/>
<gene>
    <name evidence="1" type="ORF">BVG16_01645</name>
</gene>
<dbReference type="STRING" id="1324314.BVG16_01645"/>
<dbReference type="EMBL" id="MSZX01000001">
    <property type="protein sequence ID" value="OPA81071.1"/>
    <property type="molecule type" value="Genomic_DNA"/>
</dbReference>
<evidence type="ECO:0000313" key="2">
    <source>
        <dbReference type="Proteomes" id="UP000190188"/>
    </source>
</evidence>
<organism evidence="1 2">
    <name type="scientific">Paenibacillus selenitireducens</name>
    <dbReference type="NCBI Taxonomy" id="1324314"/>
    <lineage>
        <taxon>Bacteria</taxon>
        <taxon>Bacillati</taxon>
        <taxon>Bacillota</taxon>
        <taxon>Bacilli</taxon>
        <taxon>Bacillales</taxon>
        <taxon>Paenibacillaceae</taxon>
        <taxon>Paenibacillus</taxon>
    </lineage>
</organism>
<proteinExistence type="predicted"/>
<protein>
    <recommendedName>
        <fullName evidence="3">Hydrolase</fullName>
    </recommendedName>
</protein>